<sequence>MGMSDAAREIEAEPRSASISVYLAGPVGHSEDAGMGWREDLEAEYADGFAFNNPLSKYNVPADNLSVVDGVSDADNDETVGVDEIVRGDKQLLEGSDAVLVGYEPVRSIGTPMEVMWAYERDYPIALWPIHGAWESNLSPWYRYHIGHIGPVESCLAYFSEEVDPDV</sequence>
<accession>D3T2C5</accession>
<dbReference type="HOGENOM" id="CLU_1590934_0_0_2"/>
<gene>
    <name evidence="1" type="ordered locus">Nmag_4226</name>
</gene>
<dbReference type="AlphaFoldDB" id="D3T2C5"/>
<proteinExistence type="predicted"/>
<organism evidence="1 2">
    <name type="scientific">Natrialba magadii (strain ATCC 43099 / DSM 3394 / CCM 3739 / CIP 104546 / IAM 13178 / JCM 8861 / NBRC 102185 / NCIMB 2190 / MS3)</name>
    <name type="common">Natronobacterium magadii</name>
    <dbReference type="NCBI Taxonomy" id="547559"/>
    <lineage>
        <taxon>Archaea</taxon>
        <taxon>Methanobacteriati</taxon>
        <taxon>Methanobacteriota</taxon>
        <taxon>Stenosarchaea group</taxon>
        <taxon>Halobacteria</taxon>
        <taxon>Halobacteriales</taxon>
        <taxon>Natrialbaceae</taxon>
        <taxon>Natrialba</taxon>
    </lineage>
</organism>
<dbReference type="Proteomes" id="UP000001879">
    <property type="component" value="Plasmid pNMAG03"/>
</dbReference>
<protein>
    <submittedName>
        <fullName evidence="1">Virus protein phiCh1-VP74</fullName>
    </submittedName>
</protein>
<geneLocation type="plasmid" evidence="1 2">
    <name>pNMAG03</name>
</geneLocation>
<keyword evidence="1" id="KW-0614">Plasmid</keyword>
<evidence type="ECO:0000313" key="2">
    <source>
        <dbReference type="Proteomes" id="UP000001879"/>
    </source>
</evidence>
<dbReference type="EMBL" id="CP001935">
    <property type="protein sequence ID" value="ADD07734.1"/>
    <property type="molecule type" value="Genomic_DNA"/>
</dbReference>
<dbReference type="Gene3D" id="3.40.50.450">
    <property type="match status" value="1"/>
</dbReference>
<dbReference type="SUPFAM" id="SSF52309">
    <property type="entry name" value="N-(deoxy)ribosyltransferase-like"/>
    <property type="match status" value="1"/>
</dbReference>
<reference evidence="1 2" key="2">
    <citation type="journal article" date="2012" name="BMC Genomics">
        <title>A comparative genomics perspective on the genetic content of the alkaliphilic haloarchaeon Natrialba magadii ATCC 43099T.</title>
        <authorList>
            <person name="Siddaramappa S."/>
            <person name="Challacombe J.F."/>
            <person name="Decastro R.E."/>
            <person name="Pfeiffer F."/>
            <person name="Sastre D.E."/>
            <person name="Gimenez M.I."/>
            <person name="Paggi R.A."/>
            <person name="Detter J.C."/>
            <person name="Davenport K.W."/>
            <person name="Goodwin L.A."/>
            <person name="Kyrpides N."/>
            <person name="Tapia R."/>
            <person name="Pitluck S."/>
            <person name="Lucas S."/>
            <person name="Woyke T."/>
            <person name="Maupin-Furlow J.A."/>
        </authorList>
    </citation>
    <scope>NUCLEOTIDE SEQUENCE [LARGE SCALE GENOMIC DNA]</scope>
    <source>
        <strain evidence="2">ATCC 43099 / DSM 3394 / CCM 3739 / CIP 104546 / IAM 13178 / JCM 8861 / NBRC 102185 / NCIMB 2190 / MS3</strain>
    </source>
</reference>
<name>D3T2C5_NATMM</name>
<keyword evidence="2" id="KW-1185">Reference proteome</keyword>
<reference evidence="2" key="1">
    <citation type="submission" date="2010-02" db="EMBL/GenBank/DDBJ databases">
        <title>Complete sequence of plasmid 3 of Natrialba magadii ATCC 43099.</title>
        <authorList>
            <consortium name="US DOE Joint Genome Institute"/>
            <person name="Lucas S."/>
            <person name="Copeland A."/>
            <person name="Lapidus A."/>
            <person name="Cheng J.-F."/>
            <person name="Bruce D."/>
            <person name="Goodwin L."/>
            <person name="Pitluck S."/>
            <person name="Davenport K."/>
            <person name="Saunders E."/>
            <person name="Detter J.C."/>
            <person name="Han C."/>
            <person name="Tapia R."/>
            <person name="Land M."/>
            <person name="Hauser L."/>
            <person name="Kyrpides N."/>
            <person name="Mikhailova N."/>
            <person name="De Castro R.E."/>
            <person name="Maupin-Furlow J.A."/>
            <person name="Woyke T."/>
        </authorList>
    </citation>
    <scope>NUCLEOTIDE SEQUENCE [LARGE SCALE GENOMIC DNA]</scope>
    <source>
        <strain evidence="2">ATCC 43099 / DSM 3394 / CCM 3739 / CIP 104546 / IAM 13178 / JCM 8861 / NBRC 102185 / NCIMB 2190 / MS3</strain>
        <plasmid evidence="2">pNMAG03</plasmid>
    </source>
</reference>
<dbReference type="KEGG" id="nmg:Nmag_4226"/>
<evidence type="ECO:0000313" key="1">
    <source>
        <dbReference type="EMBL" id="ADD07734.1"/>
    </source>
</evidence>